<evidence type="ECO:0000259" key="5">
    <source>
        <dbReference type="PROSITE" id="PS50949"/>
    </source>
</evidence>
<reference evidence="6 7" key="1">
    <citation type="journal article" date="2009" name="Stand. Genomic Sci.">
        <title>Complete genome sequence of Catenulispora acidiphila type strain (ID 139908).</title>
        <authorList>
            <person name="Copeland A."/>
            <person name="Lapidus A."/>
            <person name="Glavina Del Rio T."/>
            <person name="Nolan M."/>
            <person name="Lucas S."/>
            <person name="Chen F."/>
            <person name="Tice H."/>
            <person name="Cheng J.F."/>
            <person name="Bruce D."/>
            <person name="Goodwin L."/>
            <person name="Pitluck S."/>
            <person name="Mikhailova N."/>
            <person name="Pati A."/>
            <person name="Ivanova N."/>
            <person name="Mavromatis K."/>
            <person name="Chen A."/>
            <person name="Palaniappan K."/>
            <person name="Chain P."/>
            <person name="Land M."/>
            <person name="Hauser L."/>
            <person name="Chang Y.J."/>
            <person name="Jeffries C.D."/>
            <person name="Chertkov O."/>
            <person name="Brettin T."/>
            <person name="Detter J.C."/>
            <person name="Han C."/>
            <person name="Ali Z."/>
            <person name="Tindall B.J."/>
            <person name="Goker M."/>
            <person name="Bristow J."/>
            <person name="Eisen J.A."/>
            <person name="Markowitz V."/>
            <person name="Hugenholtz P."/>
            <person name="Kyrpides N.C."/>
            <person name="Klenk H.P."/>
        </authorList>
    </citation>
    <scope>NUCLEOTIDE SEQUENCE [LARGE SCALE GENOMIC DNA]</scope>
    <source>
        <strain evidence="7">DSM 44928 / JCM 14897 / NBRC 102108 / NRRL B-24433 / ID139908</strain>
    </source>
</reference>
<dbReference type="InterPro" id="IPR011711">
    <property type="entry name" value="GntR_C"/>
</dbReference>
<dbReference type="SMART" id="SM00345">
    <property type="entry name" value="HTH_GNTR"/>
    <property type="match status" value="1"/>
</dbReference>
<protein>
    <submittedName>
        <fullName evidence="6">Transcriptional regulator, GntR family</fullName>
    </submittedName>
</protein>
<dbReference type="KEGG" id="cai:Caci_6449"/>
<keyword evidence="3" id="KW-0804">Transcription</keyword>
<evidence type="ECO:0000256" key="2">
    <source>
        <dbReference type="ARBA" id="ARBA00023125"/>
    </source>
</evidence>
<feature type="domain" description="HTH gntR-type" evidence="5">
    <location>
        <begin position="16"/>
        <end position="83"/>
    </location>
</feature>
<dbReference type="PRINTS" id="PR00035">
    <property type="entry name" value="HTHGNTR"/>
</dbReference>
<dbReference type="RefSeq" id="WP_015795030.1">
    <property type="nucleotide sequence ID" value="NC_013131.1"/>
</dbReference>
<dbReference type="InterPro" id="IPR036388">
    <property type="entry name" value="WH-like_DNA-bd_sf"/>
</dbReference>
<evidence type="ECO:0000256" key="4">
    <source>
        <dbReference type="SAM" id="MobiDB-lite"/>
    </source>
</evidence>
<dbReference type="PANTHER" id="PTHR43537:SF45">
    <property type="entry name" value="GNTR FAMILY REGULATORY PROTEIN"/>
    <property type="match status" value="1"/>
</dbReference>
<accession>C7PWM1</accession>
<dbReference type="Pfam" id="PF07729">
    <property type="entry name" value="FCD"/>
    <property type="match status" value="1"/>
</dbReference>
<dbReference type="Gene3D" id="1.10.10.10">
    <property type="entry name" value="Winged helix-like DNA-binding domain superfamily/Winged helix DNA-binding domain"/>
    <property type="match status" value="1"/>
</dbReference>
<proteinExistence type="predicted"/>
<dbReference type="InParanoid" id="C7PWM1"/>
<dbReference type="STRING" id="479433.Caci_6449"/>
<dbReference type="EMBL" id="CP001700">
    <property type="protein sequence ID" value="ACU75301.1"/>
    <property type="molecule type" value="Genomic_DNA"/>
</dbReference>
<dbReference type="InterPro" id="IPR000524">
    <property type="entry name" value="Tscrpt_reg_HTH_GntR"/>
</dbReference>
<dbReference type="HOGENOM" id="CLU_017584_5_2_11"/>
<dbReference type="SMART" id="SM00895">
    <property type="entry name" value="FCD"/>
    <property type="match status" value="1"/>
</dbReference>
<feature type="compositionally biased region" description="Polar residues" evidence="4">
    <location>
        <begin position="12"/>
        <end position="21"/>
    </location>
</feature>
<keyword evidence="1" id="KW-0805">Transcription regulation</keyword>
<feature type="region of interest" description="Disordered" evidence="4">
    <location>
        <begin position="1"/>
        <end position="21"/>
    </location>
</feature>
<dbReference type="Proteomes" id="UP000000851">
    <property type="component" value="Chromosome"/>
</dbReference>
<sequence>MDSAVDTLQDPAPSNMSPSESAYRQLRDRLLIGGFPLTRQLAEKRLAAMFGVSRTPVRHALIRLHGEGLVSQHAQGGYRPAVPDPNDIACLYEARRALEIGALWRPEEAGTSHDRGKLDALREDWEALRRDPPPADAEFVTTDEDFHIRLAQAAGNEVVADLLRSVNARIRVIRIHDFLSDDRIEVTIGEHLGILQAVAADDPAGAEKLFRAHLAKSKEIAEERALRAIARMATLD</sequence>
<dbReference type="PROSITE" id="PS50949">
    <property type="entry name" value="HTH_GNTR"/>
    <property type="match status" value="1"/>
</dbReference>
<evidence type="ECO:0000256" key="1">
    <source>
        <dbReference type="ARBA" id="ARBA00023015"/>
    </source>
</evidence>
<dbReference type="GO" id="GO:0003700">
    <property type="term" value="F:DNA-binding transcription factor activity"/>
    <property type="evidence" value="ECO:0007669"/>
    <property type="project" value="InterPro"/>
</dbReference>
<dbReference type="PANTHER" id="PTHR43537">
    <property type="entry name" value="TRANSCRIPTIONAL REGULATOR, GNTR FAMILY"/>
    <property type="match status" value="1"/>
</dbReference>
<evidence type="ECO:0000313" key="6">
    <source>
        <dbReference type="EMBL" id="ACU75301.1"/>
    </source>
</evidence>
<organism evidence="6 7">
    <name type="scientific">Catenulispora acidiphila (strain DSM 44928 / JCM 14897 / NBRC 102108 / NRRL B-24433 / ID139908)</name>
    <dbReference type="NCBI Taxonomy" id="479433"/>
    <lineage>
        <taxon>Bacteria</taxon>
        <taxon>Bacillati</taxon>
        <taxon>Actinomycetota</taxon>
        <taxon>Actinomycetes</taxon>
        <taxon>Catenulisporales</taxon>
        <taxon>Catenulisporaceae</taxon>
        <taxon>Catenulispora</taxon>
    </lineage>
</organism>
<dbReference type="AlphaFoldDB" id="C7PWM1"/>
<dbReference type="eggNOG" id="COG1802">
    <property type="taxonomic scope" value="Bacteria"/>
</dbReference>
<evidence type="ECO:0000313" key="7">
    <source>
        <dbReference type="Proteomes" id="UP000000851"/>
    </source>
</evidence>
<dbReference type="GO" id="GO:0003677">
    <property type="term" value="F:DNA binding"/>
    <property type="evidence" value="ECO:0007669"/>
    <property type="project" value="UniProtKB-KW"/>
</dbReference>
<gene>
    <name evidence="6" type="ordered locus">Caci_6449</name>
</gene>
<dbReference type="Pfam" id="PF00392">
    <property type="entry name" value="GntR"/>
    <property type="match status" value="1"/>
</dbReference>
<dbReference type="InterPro" id="IPR008920">
    <property type="entry name" value="TF_FadR/GntR_C"/>
</dbReference>
<keyword evidence="7" id="KW-1185">Reference proteome</keyword>
<dbReference type="InterPro" id="IPR036390">
    <property type="entry name" value="WH_DNA-bd_sf"/>
</dbReference>
<name>C7PWM1_CATAD</name>
<evidence type="ECO:0000256" key="3">
    <source>
        <dbReference type="ARBA" id="ARBA00023163"/>
    </source>
</evidence>
<keyword evidence="2" id="KW-0238">DNA-binding</keyword>
<dbReference type="Gene3D" id="1.20.120.530">
    <property type="entry name" value="GntR ligand-binding domain-like"/>
    <property type="match status" value="1"/>
</dbReference>
<dbReference type="SUPFAM" id="SSF46785">
    <property type="entry name" value="Winged helix' DNA-binding domain"/>
    <property type="match status" value="1"/>
</dbReference>
<dbReference type="SUPFAM" id="SSF48008">
    <property type="entry name" value="GntR ligand-binding domain-like"/>
    <property type="match status" value="1"/>
</dbReference>